<name>A0A2N5VEZ0_9BASI</name>
<sequence>MAPGTWHPPAGTCEGGQVPASRCLVRVQVSMSGKIGHRYPHPYQVPVHLSELTKPNEFGGLTELIKLA</sequence>
<dbReference type="AlphaFoldDB" id="A0A2N5VEZ0"/>
<proteinExistence type="predicted"/>
<accession>A0A2N5VEZ0</accession>
<evidence type="ECO:0000313" key="2">
    <source>
        <dbReference type="Proteomes" id="UP000235388"/>
    </source>
</evidence>
<dbReference type="EMBL" id="PGCJ01000102">
    <property type="protein sequence ID" value="PLW48563.1"/>
    <property type="molecule type" value="Genomic_DNA"/>
</dbReference>
<organism evidence="1 2">
    <name type="scientific">Puccinia coronata f. sp. avenae</name>
    <dbReference type="NCBI Taxonomy" id="200324"/>
    <lineage>
        <taxon>Eukaryota</taxon>
        <taxon>Fungi</taxon>
        <taxon>Dikarya</taxon>
        <taxon>Basidiomycota</taxon>
        <taxon>Pucciniomycotina</taxon>
        <taxon>Pucciniomycetes</taxon>
        <taxon>Pucciniales</taxon>
        <taxon>Pucciniaceae</taxon>
        <taxon>Puccinia</taxon>
    </lineage>
</organism>
<gene>
    <name evidence="1" type="ORF">PCANC_12211</name>
</gene>
<comment type="caution">
    <text evidence="1">The sequence shown here is derived from an EMBL/GenBank/DDBJ whole genome shotgun (WGS) entry which is preliminary data.</text>
</comment>
<protein>
    <submittedName>
        <fullName evidence="1">Uncharacterized protein</fullName>
    </submittedName>
</protein>
<keyword evidence="2" id="KW-1185">Reference proteome</keyword>
<reference evidence="1 2" key="1">
    <citation type="submission" date="2017-11" db="EMBL/GenBank/DDBJ databases">
        <title>De novo assembly and phasing of dikaryotic genomes from two isolates of Puccinia coronata f. sp. avenae, the causal agent of oat crown rust.</title>
        <authorList>
            <person name="Miller M.E."/>
            <person name="Zhang Y."/>
            <person name="Omidvar V."/>
            <person name="Sperschneider J."/>
            <person name="Schwessinger B."/>
            <person name="Raley C."/>
            <person name="Palmer J.M."/>
            <person name="Garnica D."/>
            <person name="Upadhyaya N."/>
            <person name="Rathjen J."/>
            <person name="Taylor J.M."/>
            <person name="Park R.F."/>
            <person name="Dodds P.N."/>
            <person name="Hirsch C.D."/>
            <person name="Kianian S.F."/>
            <person name="Figueroa M."/>
        </authorList>
    </citation>
    <scope>NUCLEOTIDE SEQUENCE [LARGE SCALE GENOMIC DNA]</scope>
    <source>
        <strain evidence="1">12NC29</strain>
    </source>
</reference>
<dbReference type="Proteomes" id="UP000235388">
    <property type="component" value="Unassembled WGS sequence"/>
</dbReference>
<evidence type="ECO:0000313" key="1">
    <source>
        <dbReference type="EMBL" id="PLW48563.1"/>
    </source>
</evidence>